<gene>
    <name evidence="3" type="ORF">Bathy06g03140</name>
</gene>
<organism evidence="3 4">
    <name type="scientific">Bathycoccus prasinos</name>
    <dbReference type="NCBI Taxonomy" id="41875"/>
    <lineage>
        <taxon>Eukaryota</taxon>
        <taxon>Viridiplantae</taxon>
        <taxon>Chlorophyta</taxon>
        <taxon>Mamiellophyceae</taxon>
        <taxon>Mamiellales</taxon>
        <taxon>Bathycoccaceae</taxon>
        <taxon>Bathycoccus</taxon>
    </lineage>
</organism>
<accession>K8EH50</accession>
<reference evidence="3 4" key="1">
    <citation type="submission" date="2011-10" db="EMBL/GenBank/DDBJ databases">
        <authorList>
            <person name="Genoscope - CEA"/>
        </authorList>
    </citation>
    <scope>NUCLEOTIDE SEQUENCE [LARGE SCALE GENOMIC DNA]</scope>
    <source>
        <strain evidence="3 4">RCC 1105</strain>
    </source>
</reference>
<feature type="coiled-coil region" evidence="1">
    <location>
        <begin position="89"/>
        <end position="128"/>
    </location>
</feature>
<feature type="compositionally biased region" description="Low complexity" evidence="2">
    <location>
        <begin position="239"/>
        <end position="250"/>
    </location>
</feature>
<protein>
    <submittedName>
        <fullName evidence="3">Uncharacterized protein</fullName>
    </submittedName>
</protein>
<evidence type="ECO:0000256" key="2">
    <source>
        <dbReference type="SAM" id="MobiDB-lite"/>
    </source>
</evidence>
<keyword evidence="1" id="KW-0175">Coiled coil</keyword>
<dbReference type="AlphaFoldDB" id="K8EH50"/>
<evidence type="ECO:0000256" key="1">
    <source>
        <dbReference type="SAM" id="Coils"/>
    </source>
</evidence>
<feature type="compositionally biased region" description="Basic and acidic residues" evidence="2">
    <location>
        <begin position="50"/>
        <end position="60"/>
    </location>
</feature>
<dbReference type="GeneID" id="19015294"/>
<feature type="region of interest" description="Disordered" evidence="2">
    <location>
        <begin position="354"/>
        <end position="374"/>
    </location>
</feature>
<feature type="region of interest" description="Disordered" evidence="2">
    <location>
        <begin position="134"/>
        <end position="333"/>
    </location>
</feature>
<keyword evidence="4" id="KW-1185">Reference proteome</keyword>
<name>K8EH50_9CHLO</name>
<feature type="compositionally biased region" description="Basic and acidic residues" evidence="2">
    <location>
        <begin position="137"/>
        <end position="152"/>
    </location>
</feature>
<proteinExistence type="predicted"/>
<sequence length="374" mass="41071">MVEAGAAEDDEEEEGEVVHLANGAHDENNNRNTINDGEDDDENDVVKVSNGDKDEKEHGERYFGSLAKEGKAPPGTNPFATKTFASDTKEDIKKMIEDAKRQTEMQRKEREKIEFEEREKERLAAENRGLKYVPRAKAGEGEEGGKGGDVVRRKVVRAKRPGGMSKNDGKEDGNEAKTPNAFASLVSGGVKKAVDESKKEESPQKGSVFSRLSKKGGGEEDKTKKGSPSPEAAKLAREQQQQQQQQQQQRQKSENKDRPGLALFPGLANFKDDENKNPPPKGGAGVFSGFAGFAPKPSTSKQQSHRGGGEPSSSILEEKEDENSKPSSSFKPSAFAKELGIATSLSNFDRDDVKETTTRHFRRKKDTQFAKELF</sequence>
<dbReference type="RefSeq" id="XP_007512729.1">
    <property type="nucleotide sequence ID" value="XM_007512667.1"/>
</dbReference>
<evidence type="ECO:0000313" key="3">
    <source>
        <dbReference type="EMBL" id="CCO17329.1"/>
    </source>
</evidence>
<dbReference type="Proteomes" id="UP000198341">
    <property type="component" value="Chromosome 6"/>
</dbReference>
<feature type="compositionally biased region" description="Basic and acidic residues" evidence="2">
    <location>
        <begin position="192"/>
        <end position="203"/>
    </location>
</feature>
<feature type="compositionally biased region" description="Acidic residues" evidence="2">
    <location>
        <begin position="1"/>
        <end position="15"/>
    </location>
</feature>
<dbReference type="KEGG" id="bpg:Bathy06g03140"/>
<feature type="region of interest" description="Disordered" evidence="2">
    <location>
        <begin position="1"/>
        <end position="60"/>
    </location>
</feature>
<evidence type="ECO:0000313" key="4">
    <source>
        <dbReference type="Proteomes" id="UP000198341"/>
    </source>
</evidence>
<dbReference type="EMBL" id="FO082273">
    <property type="protein sequence ID" value="CCO17329.1"/>
    <property type="molecule type" value="Genomic_DNA"/>
</dbReference>